<dbReference type="PANTHER" id="PTHR31689">
    <property type="entry name" value="DIAMINOPIMELATE EPIMERASE, CHLOROPLASTIC"/>
    <property type="match status" value="1"/>
</dbReference>
<dbReference type="Gene3D" id="3.10.310.10">
    <property type="entry name" value="Diaminopimelate Epimerase, Chain A, domain 1"/>
    <property type="match status" value="2"/>
</dbReference>
<comment type="catalytic activity">
    <reaction evidence="7 8">
        <text>(2S,6S)-2,6-diaminopimelate = meso-2,6-diaminopimelate</text>
        <dbReference type="Rhea" id="RHEA:15393"/>
        <dbReference type="ChEBI" id="CHEBI:57609"/>
        <dbReference type="ChEBI" id="CHEBI:57791"/>
        <dbReference type="EC" id="5.1.1.7"/>
    </reaction>
</comment>
<feature type="binding site" evidence="8">
    <location>
        <begin position="226"/>
        <end position="227"/>
    </location>
    <ligand>
        <name>substrate</name>
    </ligand>
</feature>
<dbReference type="RefSeq" id="WP_047264060.1">
    <property type="nucleotide sequence ID" value="NZ_CP004021.1"/>
</dbReference>
<evidence type="ECO:0000256" key="1">
    <source>
        <dbReference type="ARBA" id="ARBA00005196"/>
    </source>
</evidence>
<evidence type="ECO:0000256" key="5">
    <source>
        <dbReference type="ARBA" id="ARBA00023154"/>
    </source>
</evidence>
<dbReference type="GO" id="GO:0005829">
    <property type="term" value="C:cytosol"/>
    <property type="evidence" value="ECO:0007669"/>
    <property type="project" value="TreeGrafter"/>
</dbReference>
<feature type="binding site" evidence="8">
    <location>
        <begin position="216"/>
        <end position="217"/>
    </location>
    <ligand>
        <name>substrate</name>
    </ligand>
</feature>
<dbReference type="InterPro" id="IPR018510">
    <property type="entry name" value="DAP_epimerase_AS"/>
</dbReference>
<keyword evidence="6 8" id="KW-0413">Isomerase</keyword>
<reference evidence="10 11" key="1">
    <citation type="journal article" date="2015" name="Genome Announc.">
        <title>Complete Genome Sequence of 'Candidatus Liberibacter africanus,' a Bacterium Associated with Citrus Huanglongbing.</title>
        <authorList>
            <person name="Lin H."/>
            <person name="Pietersen G."/>
            <person name="Han C."/>
            <person name="Read D.A."/>
            <person name="Lou B."/>
            <person name="Gupta G."/>
            <person name="Civerolo E.L."/>
        </authorList>
    </citation>
    <scope>NUCLEOTIDE SEQUENCE [LARGE SCALE GENOMIC DNA]</scope>
    <source>
        <strain evidence="10 11">PTSAPSY</strain>
    </source>
</reference>
<feature type="active site" evidence="9">
    <location>
        <position position="77"/>
    </location>
</feature>
<dbReference type="EMBL" id="CP004021">
    <property type="protein sequence ID" value="AKK20008.1"/>
    <property type="molecule type" value="Genomic_DNA"/>
</dbReference>
<dbReference type="AlphaFoldDB" id="A0A0G3I6C2"/>
<feature type="site" description="Could be important to modulate the pK values of the two catalytic cysteine residues" evidence="8">
    <location>
        <position position="166"/>
    </location>
</feature>
<evidence type="ECO:0000256" key="3">
    <source>
        <dbReference type="ARBA" id="ARBA00013080"/>
    </source>
</evidence>
<name>A0A0G3I6C2_LIBAF</name>
<dbReference type="InterPro" id="IPR001653">
    <property type="entry name" value="DAP_epimerase_DapF"/>
</dbReference>
<gene>
    <name evidence="8" type="primary">dapF</name>
    <name evidence="10" type="ORF">G293_01880</name>
</gene>
<feature type="binding site" evidence="8">
    <location>
        <position position="198"/>
    </location>
    <ligand>
        <name>substrate</name>
    </ligand>
</feature>
<dbReference type="NCBIfam" id="TIGR00652">
    <property type="entry name" value="DapF"/>
    <property type="match status" value="1"/>
</dbReference>
<dbReference type="Pfam" id="PF01678">
    <property type="entry name" value="DAP_epimerase"/>
    <property type="match status" value="2"/>
</dbReference>
<accession>A0A0G3I6C2</accession>
<dbReference type="KEGG" id="lau:G293_01880"/>
<comment type="function">
    <text evidence="8">Catalyzes the stereoinversion of LL-2,6-diaminopimelate (L,L-DAP) to meso-diaminopimelate (meso-DAP), a precursor of L-lysine and an essential component of the bacterial peptidoglycan.</text>
</comment>
<keyword evidence="4 8" id="KW-0028">Amino-acid biosynthesis</keyword>
<comment type="pathway">
    <text evidence="1 8">Amino-acid biosynthesis; L-lysine biosynthesis via DAP pathway; DL-2,6-diaminopimelate from LL-2,6-diaminopimelate: step 1/1.</text>
</comment>
<feature type="binding site" evidence="8">
    <location>
        <position position="48"/>
    </location>
    <ligand>
        <name>substrate</name>
    </ligand>
</feature>
<evidence type="ECO:0000313" key="10">
    <source>
        <dbReference type="EMBL" id="AKK20008.1"/>
    </source>
</evidence>
<feature type="binding site" evidence="8">
    <location>
        <position position="16"/>
    </location>
    <ligand>
        <name>substrate</name>
    </ligand>
</feature>
<dbReference type="GO" id="GO:0008837">
    <property type="term" value="F:diaminopimelate epimerase activity"/>
    <property type="evidence" value="ECO:0007669"/>
    <property type="project" value="UniProtKB-UniRule"/>
</dbReference>
<comment type="subunit">
    <text evidence="8">Homodimer.</text>
</comment>
<keyword evidence="8" id="KW-0963">Cytoplasm</keyword>
<feature type="site" description="Could be important to modulate the pK values of the two catalytic cysteine residues" evidence="8">
    <location>
        <position position="216"/>
    </location>
</feature>
<feature type="binding site" evidence="8">
    <location>
        <position position="68"/>
    </location>
    <ligand>
        <name>substrate</name>
    </ligand>
</feature>
<comment type="similarity">
    <text evidence="2 8">Belongs to the diaminopimelate epimerase family.</text>
</comment>
<evidence type="ECO:0000256" key="4">
    <source>
        <dbReference type="ARBA" id="ARBA00022605"/>
    </source>
</evidence>
<feature type="active site" description="Proton acceptor" evidence="8">
    <location>
        <position position="225"/>
    </location>
</feature>
<organism evidence="10 11">
    <name type="scientific">Candidatus Liberibacter africanus PTSAPSY</name>
    <dbReference type="NCBI Taxonomy" id="1277257"/>
    <lineage>
        <taxon>Bacteria</taxon>
        <taxon>Pseudomonadati</taxon>
        <taxon>Pseudomonadota</taxon>
        <taxon>Alphaproteobacteria</taxon>
        <taxon>Hyphomicrobiales</taxon>
        <taxon>Rhizobiaceae</taxon>
        <taxon>Liberibacter</taxon>
    </lineage>
</organism>
<keyword evidence="5 8" id="KW-0457">Lysine biosynthesis</keyword>
<evidence type="ECO:0000256" key="7">
    <source>
        <dbReference type="ARBA" id="ARBA00051712"/>
    </source>
</evidence>
<protein>
    <recommendedName>
        <fullName evidence="3 8">Diaminopimelate epimerase</fullName>
        <shortName evidence="8">DAP epimerase</shortName>
        <ecNumber evidence="3 8">5.1.1.7</ecNumber>
    </recommendedName>
    <alternativeName>
        <fullName evidence="8">PLP-independent amino acid racemase</fullName>
    </alternativeName>
</protein>
<feature type="binding site" evidence="8">
    <location>
        <begin position="78"/>
        <end position="79"/>
    </location>
    <ligand>
        <name>substrate</name>
    </ligand>
</feature>
<dbReference type="GO" id="GO:0009089">
    <property type="term" value="P:lysine biosynthetic process via diaminopimelate"/>
    <property type="evidence" value="ECO:0007669"/>
    <property type="project" value="UniProtKB-UniRule"/>
</dbReference>
<sequence>MQSVLVDFAKMEGIGNKIIVVDMRGCVDNITTDAINLLSMDDIINFDQIMFIHDSHNSLVDAFIRIINHDGSEAQSCGNGMRCVVRFLSSKMKTKYFTFETIRGLIVAKVNADGSISIDMGEPIFYWKHIPLAQPFDEVDRDKFHIGPINHFYLHSPFVVSMGNPHAIFFVENDIYQYDLSGFGQRLERNSMFPEGVNVSIAQVTSCSDLNLRTWERGAGLTAACGSASCASVVASGCLGKTGRVVSVKMLGGSLSIEWHENNHVFMTGEANKEWDGKLDIKTGKWTKNEV</sequence>
<feature type="active site" description="Proton donor" evidence="8">
    <location>
        <position position="77"/>
    </location>
</feature>
<evidence type="ECO:0000256" key="6">
    <source>
        <dbReference type="ARBA" id="ARBA00023235"/>
    </source>
</evidence>
<dbReference type="UniPathway" id="UPA00034">
    <property type="reaction ID" value="UER00025"/>
</dbReference>
<comment type="subcellular location">
    <subcellularLocation>
        <location evidence="8">Cytoplasm</location>
    </subcellularLocation>
</comment>
<feature type="binding site" evidence="8">
    <location>
        <position position="164"/>
    </location>
    <ligand>
        <name>substrate</name>
    </ligand>
</feature>
<evidence type="ECO:0000256" key="8">
    <source>
        <dbReference type="HAMAP-Rule" id="MF_00197"/>
    </source>
</evidence>
<dbReference type="EC" id="5.1.1.7" evidence="3 8"/>
<evidence type="ECO:0000313" key="11">
    <source>
        <dbReference type="Proteomes" id="UP000035503"/>
    </source>
</evidence>
<evidence type="ECO:0000256" key="9">
    <source>
        <dbReference type="PROSITE-ProRule" id="PRU10125"/>
    </source>
</evidence>
<evidence type="ECO:0000256" key="2">
    <source>
        <dbReference type="ARBA" id="ARBA00010219"/>
    </source>
</evidence>
<dbReference type="OrthoDB" id="9805408at2"/>
<dbReference type="PROSITE" id="PS01326">
    <property type="entry name" value="DAP_EPIMERASE"/>
    <property type="match status" value="1"/>
</dbReference>
<dbReference type="SUPFAM" id="SSF54506">
    <property type="entry name" value="Diaminopimelate epimerase-like"/>
    <property type="match status" value="2"/>
</dbReference>
<proteinExistence type="inferred from homology"/>
<dbReference type="STRING" id="1277257.G293_01880"/>
<dbReference type="HAMAP" id="MF_00197">
    <property type="entry name" value="DAP_epimerase"/>
    <property type="match status" value="1"/>
</dbReference>
<dbReference type="PANTHER" id="PTHR31689:SF0">
    <property type="entry name" value="DIAMINOPIMELATE EPIMERASE"/>
    <property type="match status" value="1"/>
</dbReference>
<dbReference type="PATRIC" id="fig|1277257.4.peg.408"/>
<keyword evidence="11" id="KW-1185">Reference proteome</keyword>
<dbReference type="Proteomes" id="UP000035503">
    <property type="component" value="Chromosome"/>
</dbReference>